<proteinExistence type="predicted"/>
<dbReference type="RefSeq" id="WP_026816285.1">
    <property type="nucleotide sequence ID" value="NZ_AUFF01000001.1"/>
</dbReference>
<feature type="region of interest" description="Disordered" evidence="1">
    <location>
        <begin position="19"/>
        <end position="82"/>
    </location>
</feature>
<evidence type="ECO:0000313" key="2">
    <source>
        <dbReference type="EMBL" id="KFN50460.1"/>
    </source>
</evidence>
<name>A0A091C1I0_9GAMM</name>
<gene>
    <name evidence="2" type="ORF">P873_07295</name>
</gene>
<dbReference type="AlphaFoldDB" id="A0A091C1I0"/>
<accession>A0A091C1I0</accession>
<comment type="caution">
    <text evidence="2">The sequence shown here is derived from an EMBL/GenBank/DDBJ whole genome shotgun (WGS) entry which is preliminary data.</text>
</comment>
<protein>
    <submittedName>
        <fullName evidence="2">Uncharacterized protein</fullName>
    </submittedName>
</protein>
<organism evidence="2 3">
    <name type="scientific">Arenimonas composti TR7-09 = DSM 18010</name>
    <dbReference type="NCBI Taxonomy" id="1121013"/>
    <lineage>
        <taxon>Bacteria</taxon>
        <taxon>Pseudomonadati</taxon>
        <taxon>Pseudomonadota</taxon>
        <taxon>Gammaproteobacteria</taxon>
        <taxon>Lysobacterales</taxon>
        <taxon>Lysobacteraceae</taxon>
        <taxon>Arenimonas</taxon>
    </lineage>
</organism>
<evidence type="ECO:0000313" key="3">
    <source>
        <dbReference type="Proteomes" id="UP000029391"/>
    </source>
</evidence>
<feature type="compositionally biased region" description="Basic and acidic residues" evidence="1">
    <location>
        <begin position="69"/>
        <end position="82"/>
    </location>
</feature>
<reference evidence="2 3" key="1">
    <citation type="submission" date="2013-09" db="EMBL/GenBank/DDBJ databases">
        <title>Genome sequencing of Arenimonas composti.</title>
        <authorList>
            <person name="Chen F."/>
            <person name="Wang G."/>
        </authorList>
    </citation>
    <scope>NUCLEOTIDE SEQUENCE [LARGE SCALE GENOMIC DNA]</scope>
    <source>
        <strain evidence="2 3">TR7-09</strain>
    </source>
</reference>
<keyword evidence="3" id="KW-1185">Reference proteome</keyword>
<dbReference type="OrthoDB" id="6026353at2"/>
<dbReference type="EMBL" id="AWXU01000020">
    <property type="protein sequence ID" value="KFN50460.1"/>
    <property type="molecule type" value="Genomic_DNA"/>
</dbReference>
<sequence length="82" mass="9241">MKTLNDFYRLFPSRPATRPELVPSTTVLPEPERSATPANEPVLPMAARYRRREIGTGYGRSSGYAQDRSYVRGRGDDLLRVG</sequence>
<evidence type="ECO:0000256" key="1">
    <source>
        <dbReference type="SAM" id="MobiDB-lite"/>
    </source>
</evidence>
<dbReference type="Proteomes" id="UP000029391">
    <property type="component" value="Unassembled WGS sequence"/>
</dbReference>